<keyword evidence="1" id="KW-1185">Reference proteome</keyword>
<evidence type="ECO:0000313" key="2">
    <source>
        <dbReference type="WBParaSite" id="nRc.2.0.1.t34552-RA"/>
    </source>
</evidence>
<dbReference type="Proteomes" id="UP000887565">
    <property type="component" value="Unplaced"/>
</dbReference>
<reference evidence="2" key="1">
    <citation type="submission" date="2022-11" db="UniProtKB">
        <authorList>
            <consortium name="WormBaseParasite"/>
        </authorList>
    </citation>
    <scope>IDENTIFICATION</scope>
</reference>
<dbReference type="WBParaSite" id="nRc.2.0.1.t34552-RA">
    <property type="protein sequence ID" value="nRc.2.0.1.t34552-RA"/>
    <property type="gene ID" value="nRc.2.0.1.g34552"/>
</dbReference>
<proteinExistence type="predicted"/>
<sequence>MVVRLVFWGITTKRFQQQSNKQCKIDHIFAPTSFVLWRAQGSFLPRDSYYPHDQPSSCHRRPAVVLSSPYHILAAERSMQIVLTWFVRQDFSLLLIFCIDYSCSGNIGRAGQQGL</sequence>
<evidence type="ECO:0000313" key="1">
    <source>
        <dbReference type="Proteomes" id="UP000887565"/>
    </source>
</evidence>
<organism evidence="1 2">
    <name type="scientific">Romanomermis culicivorax</name>
    <name type="common">Nematode worm</name>
    <dbReference type="NCBI Taxonomy" id="13658"/>
    <lineage>
        <taxon>Eukaryota</taxon>
        <taxon>Metazoa</taxon>
        <taxon>Ecdysozoa</taxon>
        <taxon>Nematoda</taxon>
        <taxon>Enoplea</taxon>
        <taxon>Dorylaimia</taxon>
        <taxon>Mermithida</taxon>
        <taxon>Mermithoidea</taxon>
        <taxon>Mermithidae</taxon>
        <taxon>Romanomermis</taxon>
    </lineage>
</organism>
<name>A0A915K730_ROMCU</name>
<dbReference type="AlphaFoldDB" id="A0A915K730"/>
<accession>A0A915K730</accession>
<protein>
    <submittedName>
        <fullName evidence="2">Uncharacterized protein</fullName>
    </submittedName>
</protein>